<gene>
    <name evidence="1" type="ORF">CGGC5_v015236</name>
</gene>
<sequence length="147" mass="16449">MLVRPAVLVRVPSDFIFRPSKLLEYAVDISLIHPGTQKALARTRSFLSRTEEYCFPTRFNKPRKLLGSIRDITAHILSPLRSIAPSLNIARVLDTLRNSKYEQKNGTIEALMLRLCLGREKIFAICLLGRNSALCGHVATVATVGYP</sequence>
<dbReference type="GeneID" id="43606366"/>
<keyword evidence="2" id="KW-1185">Reference proteome</keyword>
<dbReference type="AlphaFoldDB" id="A0A7J6IM21"/>
<dbReference type="EMBL" id="ANPB02000009">
    <property type="protein sequence ID" value="KAF4476604.1"/>
    <property type="molecule type" value="Genomic_DNA"/>
</dbReference>
<reference evidence="1 2" key="2">
    <citation type="submission" date="2020-04" db="EMBL/GenBank/DDBJ databases">
        <title>Genome sequencing and assembly of multiple isolates from the Colletotrichum gloeosporioides species complex.</title>
        <authorList>
            <person name="Gan P."/>
            <person name="Shirasu K."/>
        </authorList>
    </citation>
    <scope>NUCLEOTIDE SEQUENCE [LARGE SCALE GENOMIC DNA]</scope>
    <source>
        <strain evidence="1 2">Nara gc5</strain>
    </source>
</reference>
<comment type="caution">
    <text evidence="1">The sequence shown here is derived from an EMBL/GenBank/DDBJ whole genome shotgun (WGS) entry which is preliminary data.</text>
</comment>
<organism evidence="1 2">
    <name type="scientific">Colletotrichum fructicola (strain Nara gc5)</name>
    <name type="common">Anthracnose fungus</name>
    <name type="synonym">Colletotrichum gloeosporioides (strain Nara gc5)</name>
    <dbReference type="NCBI Taxonomy" id="1213859"/>
    <lineage>
        <taxon>Eukaryota</taxon>
        <taxon>Fungi</taxon>
        <taxon>Dikarya</taxon>
        <taxon>Ascomycota</taxon>
        <taxon>Pezizomycotina</taxon>
        <taxon>Sordariomycetes</taxon>
        <taxon>Hypocreomycetidae</taxon>
        <taxon>Glomerellales</taxon>
        <taxon>Glomerellaceae</taxon>
        <taxon>Colletotrichum</taxon>
        <taxon>Colletotrichum gloeosporioides species complex</taxon>
    </lineage>
</organism>
<dbReference type="Proteomes" id="UP000011096">
    <property type="component" value="Unassembled WGS sequence"/>
</dbReference>
<protein>
    <submittedName>
        <fullName evidence="1">Uncharacterized protein</fullName>
    </submittedName>
</protein>
<dbReference type="InParanoid" id="A0A7J6IM21"/>
<name>A0A7J6IM21_COLFN</name>
<reference evidence="1 2" key="1">
    <citation type="submission" date="2012-08" db="EMBL/GenBank/DDBJ databases">
        <authorList>
            <person name="Gan P.H.P."/>
            <person name="Ikeda K."/>
            <person name="Irieda H."/>
            <person name="Narusaka M."/>
            <person name="O'Connell R.J."/>
            <person name="Narusaka Y."/>
            <person name="Takano Y."/>
            <person name="Kubo Y."/>
            <person name="Shirasu K."/>
        </authorList>
    </citation>
    <scope>NUCLEOTIDE SEQUENCE [LARGE SCALE GENOMIC DNA]</scope>
    <source>
        <strain evidence="1 2">Nara gc5</strain>
    </source>
</reference>
<dbReference type="RefSeq" id="XP_031880870.1">
    <property type="nucleotide sequence ID" value="XM_032022171.1"/>
</dbReference>
<evidence type="ECO:0000313" key="2">
    <source>
        <dbReference type="Proteomes" id="UP000011096"/>
    </source>
</evidence>
<accession>A0A7J6IM21</accession>
<evidence type="ECO:0000313" key="1">
    <source>
        <dbReference type="EMBL" id="KAF4476604.1"/>
    </source>
</evidence>
<proteinExistence type="predicted"/>